<feature type="domain" description="CsbD-like" evidence="3">
    <location>
        <begin position="39"/>
        <end position="90"/>
    </location>
</feature>
<dbReference type="SUPFAM" id="SSF69047">
    <property type="entry name" value="Hypothetical protein YjbJ"/>
    <property type="match status" value="1"/>
</dbReference>
<name>F7XBF8_SINMM</name>
<dbReference type="PATRIC" id="fig|707241.3.peg.5330"/>
<gene>
    <name evidence="4" type="ordered locus">SM11_pC1403</name>
</gene>
<dbReference type="InterPro" id="IPR008462">
    <property type="entry name" value="CsbD"/>
</dbReference>
<feature type="compositionally biased region" description="Low complexity" evidence="2">
    <location>
        <begin position="67"/>
        <end position="82"/>
    </location>
</feature>
<evidence type="ECO:0000259" key="3">
    <source>
        <dbReference type="Pfam" id="PF05532"/>
    </source>
</evidence>
<geneLocation type="plasmid" evidence="4 5">
    <name>pSmeSM11c</name>
</geneLocation>
<dbReference type="AlphaFoldDB" id="F7XBF8"/>
<dbReference type="EMBL" id="CP001831">
    <property type="protein sequence ID" value="AEH82476.1"/>
    <property type="molecule type" value="Genomic_DNA"/>
</dbReference>
<comment type="similarity">
    <text evidence="1">Belongs to the UPF0337 (CsbD) family.</text>
</comment>
<proteinExistence type="inferred from homology"/>
<keyword evidence="4" id="KW-0614">Plasmid</keyword>
<dbReference type="Gene3D" id="1.10.1470.10">
    <property type="entry name" value="YjbJ"/>
    <property type="match status" value="1"/>
</dbReference>
<reference evidence="4 5" key="1">
    <citation type="journal article" date="2011" name="J. Biotechnol.">
        <title>The complete genome sequence of the dominant Sinorhizobium meliloti field isolate SM11 extends the S. meliloti pan-genome.</title>
        <authorList>
            <person name="Schneiker-Bekel S."/>
            <person name="Wibberg D."/>
            <person name="Bekel T."/>
            <person name="Blom J."/>
            <person name="Linke B."/>
            <person name="Neuweger H."/>
            <person name="Stiens M."/>
            <person name="Vorholter F.J."/>
            <person name="Weidner S."/>
            <person name="Goesmann A."/>
            <person name="Puhler A."/>
            <person name="Schluter A."/>
        </authorList>
    </citation>
    <scope>NUCLEOTIDE SEQUENCE [LARGE SCALE GENOMIC DNA]</scope>
    <source>
        <strain evidence="4 5">SM11</strain>
        <plasmid evidence="5">pSmeSM11c</plasmid>
    </source>
</reference>
<organism evidence="4 5">
    <name type="scientific">Sinorhizobium meliloti (strain SM11)</name>
    <dbReference type="NCBI Taxonomy" id="707241"/>
    <lineage>
        <taxon>Bacteria</taxon>
        <taxon>Pseudomonadati</taxon>
        <taxon>Pseudomonadota</taxon>
        <taxon>Alphaproteobacteria</taxon>
        <taxon>Hyphomicrobiales</taxon>
        <taxon>Rhizobiaceae</taxon>
        <taxon>Sinorhizobium/Ensifer group</taxon>
        <taxon>Sinorhizobium</taxon>
    </lineage>
</organism>
<dbReference type="InterPro" id="IPR036629">
    <property type="entry name" value="YjbJ_sf"/>
</dbReference>
<dbReference type="HOGENOM" id="CLU_2358197_0_0_5"/>
<sequence>MLADPDQVGTKAPSRSFERLWRRKSRPPNRETPMGSAKDKVAGKANELAGKAKKAAGDATDNNSLRAKGAAQEAKGGAQQAKGKLKDAVKGAVDKT</sequence>
<protein>
    <recommendedName>
        <fullName evidence="3">CsbD-like domain-containing protein</fullName>
    </recommendedName>
</protein>
<evidence type="ECO:0000313" key="5">
    <source>
        <dbReference type="Proteomes" id="UP000009045"/>
    </source>
</evidence>
<dbReference type="Proteomes" id="UP000009045">
    <property type="component" value="Plasmid pSmeSM11c"/>
</dbReference>
<dbReference type="KEGG" id="smx:SM11_pC1403"/>
<feature type="region of interest" description="Disordered" evidence="2">
    <location>
        <begin position="1"/>
        <end position="96"/>
    </location>
</feature>
<feature type="compositionally biased region" description="Basic and acidic residues" evidence="2">
    <location>
        <begin position="84"/>
        <end position="96"/>
    </location>
</feature>
<evidence type="ECO:0000256" key="1">
    <source>
        <dbReference type="ARBA" id="ARBA00009129"/>
    </source>
</evidence>
<accession>F7XBF8</accession>
<evidence type="ECO:0000313" key="4">
    <source>
        <dbReference type="EMBL" id="AEH82476.1"/>
    </source>
</evidence>
<dbReference type="Pfam" id="PF05532">
    <property type="entry name" value="CsbD"/>
    <property type="match status" value="1"/>
</dbReference>
<evidence type="ECO:0000256" key="2">
    <source>
        <dbReference type="SAM" id="MobiDB-lite"/>
    </source>
</evidence>